<name>A0ABQ9FQE5_TEGGR</name>
<evidence type="ECO:0000259" key="6">
    <source>
        <dbReference type="SMART" id="SM00955"/>
    </source>
</evidence>
<keyword evidence="5" id="KW-0067">ATP-binding</keyword>
<protein>
    <recommendedName>
        <fullName evidence="6">RNB domain-containing protein</fullName>
    </recommendedName>
</protein>
<feature type="domain" description="RNB" evidence="6">
    <location>
        <begin position="174"/>
        <end position="541"/>
    </location>
</feature>
<dbReference type="SMART" id="SM00955">
    <property type="entry name" value="RNB"/>
    <property type="match status" value="1"/>
</dbReference>
<dbReference type="Pfam" id="PF00773">
    <property type="entry name" value="RNB"/>
    <property type="match status" value="1"/>
</dbReference>
<evidence type="ECO:0000256" key="2">
    <source>
        <dbReference type="ARBA" id="ARBA00022741"/>
    </source>
</evidence>
<dbReference type="InterPro" id="IPR041677">
    <property type="entry name" value="DNA2/NAM7_AAA_11"/>
</dbReference>
<evidence type="ECO:0000313" key="8">
    <source>
        <dbReference type="Proteomes" id="UP001217089"/>
    </source>
</evidence>
<dbReference type="PANTHER" id="PTHR43788">
    <property type="entry name" value="DNA2/NAM7 HELICASE FAMILY MEMBER"/>
    <property type="match status" value="1"/>
</dbReference>
<dbReference type="Pfam" id="PF13086">
    <property type="entry name" value="AAA_11"/>
    <property type="match status" value="1"/>
</dbReference>
<keyword evidence="8" id="KW-1185">Reference proteome</keyword>
<dbReference type="InterPro" id="IPR047187">
    <property type="entry name" value="SF1_C_Upf1"/>
</dbReference>
<dbReference type="SUPFAM" id="SSF50249">
    <property type="entry name" value="Nucleic acid-binding proteins"/>
    <property type="match status" value="2"/>
</dbReference>
<evidence type="ECO:0000256" key="4">
    <source>
        <dbReference type="ARBA" id="ARBA00022806"/>
    </source>
</evidence>
<gene>
    <name evidence="7" type="ORF">KUTeg_004595</name>
</gene>
<comment type="caution">
    <text evidence="7">The sequence shown here is derived from an EMBL/GenBank/DDBJ whole genome shotgun (WGS) entry which is preliminary data.</text>
</comment>
<keyword evidence="3" id="KW-0378">Hydrolase</keyword>
<keyword evidence="4" id="KW-0347">Helicase</keyword>
<sequence length="1507" mass="170496">MPRDEDLNTEENDITVYGSVIGILKRFIDLQYKCFVCMVDPENTGLMVPINRGIPKIYNLVTKYHLQRAKKGHVCVYQLTKEKELQFSQYVKVDSVNQAAKLFIVRYLNWDPKLLFPLGIVVGVIDAGTNIEKGMQILEIEHQLPKKYRQEAMTEINIRYPPTFKLPQDVNNSHEDLRDRWTFTIDGPACEDIEKALSIEELNDGNYLIGVHVSDVSYFVRRGVIDDEARSRGLSVYPLGKEAINMLPSRLSTDLCCLKPGHDRLAISIFMTVSRSGVIVHVQPKRCIINSKKKFTYQEVEDVLHDPNAAADYLKSCVLVLYHICRLWRKERLGNASMYSDLDTEDKVTPEAHLMVQELSFITNHHVAKILIEKYPETTPLYCQQPPNKSAAEEWKSCHTADAAMSVALTKPYLEGSNTCKCKVACTCIINYLKGRNIELRRSFDIFSVLWDHICQSLDIRDGNFIQSVVLAAESHPHLALAMANLRAIQDRPVYICSSDVSSGSSGHYNLNLAPYTHFTSPIRRYIDIIIHRMLNGVIDNYPSSYSKLEIQGICQEVTNRERRYQWLKSAIYALHVGSALRSHPLVVHPVIEKVDDKGIKLQFPTIKDFPENKKRIDHDLLQPSEKHVCNEGDLSVQLKWQERIYDLVIPLQKQMSTTMAVLNPDRFICKIPAFHWQKMLMAIREENSEKLITAVNTARQMVKDPNTDTAFVKEVPSEVRIDGKIQHFATFTTNFHPGAVVQVQLSASNCNGMLTPIIQIINLAQNLDLCLEHRDDPVNCFSSLNLTNASRPNYADEKSYQNAWLPVIGMEAAHGGIKEGESMLIRNVMMEWKKDTMSDAVLYTAVFSLPVDFCKERHIKFSNDIISFDHLFDPSNIRLAESYFLDYICVRYSGLQLPGDPSLNECISLLVNNGPPITWVGHCVVISVSKNDKDLIVKIRLHQSSVVFPPQLLQSKLPCTIEWIPKSVPHRRVDYAIRSLTESSKLARDIACGRNPVPIAVNADIDKIKQFYTPGLAIPNIDQDIAIRTALKQPFTLVQGPPGTGKSVTGVHIAYLLSQINKSLLKNGSSKSQVLYCGPSNKSVDIIAGYLKNINNLCPKVIRVYTETMEQQEFPLPKPIPAKKCNTTGDCIVPESYRDIALHHIIRQPSNAFSTRINEYDMLFRMYPDDISDEQINEYKAVVGQAEMQEIKNADVILCTCVTSASPKLTQNTNIEQIVIDECGMCTEPESMIPIILYPNIKQIILIGDIKSLSPVILEQKARVLGLGRSLFERYSDKAVSLTYQYRMHEGIAEFSSQYFYNGTLESCTVEQKAPSTLSIWPNKPNKPVVFCHVEGKEETQTIATEVGNVQSKCNNDEVNLVVNVASRLVIRHQVSEQSIVILSPYRSQCTSVTKKLTQKGHRNINVSSVLDCQGREWDYVILTTVRSISKSKIEKKPTNGWKYRNLGAVADNNQINVALTRARKGLIIIGNQNLLRCEDMWNNLLAVYKRDGKIINSSDFVRLLG</sequence>
<proteinExistence type="inferred from homology"/>
<dbReference type="InterPro" id="IPR050534">
    <property type="entry name" value="Coronavir_polyprotein_1ab"/>
</dbReference>
<dbReference type="SUPFAM" id="SSF52540">
    <property type="entry name" value="P-loop containing nucleoside triphosphate hydrolases"/>
    <property type="match status" value="1"/>
</dbReference>
<organism evidence="7 8">
    <name type="scientific">Tegillarca granosa</name>
    <name type="common">Malaysian cockle</name>
    <name type="synonym">Anadara granosa</name>
    <dbReference type="NCBI Taxonomy" id="220873"/>
    <lineage>
        <taxon>Eukaryota</taxon>
        <taxon>Metazoa</taxon>
        <taxon>Spiralia</taxon>
        <taxon>Lophotrochozoa</taxon>
        <taxon>Mollusca</taxon>
        <taxon>Bivalvia</taxon>
        <taxon>Autobranchia</taxon>
        <taxon>Pteriomorphia</taxon>
        <taxon>Arcoida</taxon>
        <taxon>Arcoidea</taxon>
        <taxon>Arcidae</taxon>
        <taxon>Tegillarca</taxon>
    </lineage>
</organism>
<evidence type="ECO:0000256" key="5">
    <source>
        <dbReference type="ARBA" id="ARBA00022840"/>
    </source>
</evidence>
<dbReference type="Pfam" id="PF13087">
    <property type="entry name" value="AAA_12"/>
    <property type="match status" value="1"/>
</dbReference>
<dbReference type="InterPro" id="IPR027417">
    <property type="entry name" value="P-loop_NTPase"/>
</dbReference>
<accession>A0ABQ9FQE5</accession>
<dbReference type="InterPro" id="IPR012340">
    <property type="entry name" value="NA-bd_OB-fold"/>
</dbReference>
<dbReference type="Proteomes" id="UP001217089">
    <property type="component" value="Unassembled WGS sequence"/>
</dbReference>
<dbReference type="CDD" id="cd18808">
    <property type="entry name" value="SF1_C_Upf1"/>
    <property type="match status" value="1"/>
</dbReference>
<dbReference type="Gene3D" id="3.40.50.300">
    <property type="entry name" value="P-loop containing nucleotide triphosphate hydrolases"/>
    <property type="match status" value="2"/>
</dbReference>
<reference evidence="7 8" key="1">
    <citation type="submission" date="2022-12" db="EMBL/GenBank/DDBJ databases">
        <title>Chromosome-level genome of Tegillarca granosa.</title>
        <authorList>
            <person name="Kim J."/>
        </authorList>
    </citation>
    <scope>NUCLEOTIDE SEQUENCE [LARGE SCALE GENOMIC DNA]</scope>
    <source>
        <strain evidence="7">Teg-2019</strain>
        <tissue evidence="7">Adductor muscle</tissue>
    </source>
</reference>
<dbReference type="EMBL" id="JARBDR010000214">
    <property type="protein sequence ID" value="KAJ8319504.1"/>
    <property type="molecule type" value="Genomic_DNA"/>
</dbReference>
<evidence type="ECO:0000313" key="7">
    <source>
        <dbReference type="EMBL" id="KAJ8319504.1"/>
    </source>
</evidence>
<evidence type="ECO:0000256" key="1">
    <source>
        <dbReference type="ARBA" id="ARBA00007913"/>
    </source>
</evidence>
<comment type="similarity">
    <text evidence="1">Belongs to the DNA2/NAM7 helicase family.</text>
</comment>
<keyword evidence="2" id="KW-0547">Nucleotide-binding</keyword>
<dbReference type="InterPro" id="IPR001900">
    <property type="entry name" value="RNase_II/R"/>
</dbReference>
<evidence type="ECO:0000256" key="3">
    <source>
        <dbReference type="ARBA" id="ARBA00022801"/>
    </source>
</evidence>
<dbReference type="PANTHER" id="PTHR43788:SF16">
    <property type="entry name" value="HELICASE WITH ZINC FINGER 2"/>
    <property type="match status" value="1"/>
</dbReference>
<dbReference type="InterPro" id="IPR041679">
    <property type="entry name" value="DNA2/NAM7-like_C"/>
</dbReference>